<keyword evidence="2" id="KW-1185">Reference proteome</keyword>
<evidence type="ECO:0000313" key="2">
    <source>
        <dbReference type="Proteomes" id="UP000265520"/>
    </source>
</evidence>
<dbReference type="AlphaFoldDB" id="A0A392VZH0"/>
<reference evidence="1 2" key="1">
    <citation type="journal article" date="2018" name="Front. Plant Sci.">
        <title>Red Clover (Trifolium pratense) and Zigzag Clover (T. medium) - A Picture of Genomic Similarities and Differences.</title>
        <authorList>
            <person name="Dluhosova J."/>
            <person name="Istvanek J."/>
            <person name="Nedelnik J."/>
            <person name="Repkova J."/>
        </authorList>
    </citation>
    <scope>NUCLEOTIDE SEQUENCE [LARGE SCALE GENOMIC DNA]</scope>
    <source>
        <strain evidence="2">cv. 10/8</strain>
        <tissue evidence="1">Leaf</tissue>
    </source>
</reference>
<dbReference type="EMBL" id="LXQA011338386">
    <property type="protein sequence ID" value="MCI93778.1"/>
    <property type="molecule type" value="Genomic_DNA"/>
</dbReference>
<accession>A0A392VZH0</accession>
<evidence type="ECO:0008006" key="3">
    <source>
        <dbReference type="Google" id="ProtNLM"/>
    </source>
</evidence>
<organism evidence="1 2">
    <name type="scientific">Trifolium medium</name>
    <dbReference type="NCBI Taxonomy" id="97028"/>
    <lineage>
        <taxon>Eukaryota</taxon>
        <taxon>Viridiplantae</taxon>
        <taxon>Streptophyta</taxon>
        <taxon>Embryophyta</taxon>
        <taxon>Tracheophyta</taxon>
        <taxon>Spermatophyta</taxon>
        <taxon>Magnoliopsida</taxon>
        <taxon>eudicotyledons</taxon>
        <taxon>Gunneridae</taxon>
        <taxon>Pentapetalae</taxon>
        <taxon>rosids</taxon>
        <taxon>fabids</taxon>
        <taxon>Fabales</taxon>
        <taxon>Fabaceae</taxon>
        <taxon>Papilionoideae</taxon>
        <taxon>50 kb inversion clade</taxon>
        <taxon>NPAAA clade</taxon>
        <taxon>Hologalegina</taxon>
        <taxon>IRL clade</taxon>
        <taxon>Trifolieae</taxon>
        <taxon>Trifolium</taxon>
    </lineage>
</organism>
<dbReference type="Proteomes" id="UP000265520">
    <property type="component" value="Unassembled WGS sequence"/>
</dbReference>
<proteinExistence type="predicted"/>
<protein>
    <recommendedName>
        <fullName evidence="3">Receptor-like kinase</fullName>
    </recommendedName>
</protein>
<feature type="non-terminal residue" evidence="1">
    <location>
        <position position="51"/>
    </location>
</feature>
<name>A0A392VZH0_9FABA</name>
<evidence type="ECO:0000313" key="1">
    <source>
        <dbReference type="EMBL" id="MCI93778.1"/>
    </source>
</evidence>
<comment type="caution">
    <text evidence="1">The sequence shown here is derived from an EMBL/GenBank/DDBJ whole genome shotgun (WGS) entry which is preliminary data.</text>
</comment>
<sequence length="51" mass="5454">MLVDRGGMWFRVLAARYGAERGCLKAGGRRGSSWWREIVTIGDGVDGLGGG</sequence>